<dbReference type="Proteomes" id="UP001431783">
    <property type="component" value="Unassembled WGS sequence"/>
</dbReference>
<proteinExistence type="predicted"/>
<protein>
    <submittedName>
        <fullName evidence="1">Uncharacterized protein</fullName>
    </submittedName>
</protein>
<dbReference type="EMBL" id="JARQZJ010000132">
    <property type="protein sequence ID" value="KAK9892075.1"/>
    <property type="molecule type" value="Genomic_DNA"/>
</dbReference>
<accession>A0AAW1VBK9</accession>
<sequence length="93" mass="10338">VTSALAALRHHLRQARGSELGGHGVLHNDPVYDAAFRYSIHSLFPLENEQESRLHHVPALLCIRGSVTNVRIQIFEMSSVIEPYIGCVPIIIV</sequence>
<feature type="non-terminal residue" evidence="1">
    <location>
        <position position="1"/>
    </location>
</feature>
<organism evidence="1 2">
    <name type="scientific">Henosepilachna vigintioctopunctata</name>
    <dbReference type="NCBI Taxonomy" id="420089"/>
    <lineage>
        <taxon>Eukaryota</taxon>
        <taxon>Metazoa</taxon>
        <taxon>Ecdysozoa</taxon>
        <taxon>Arthropoda</taxon>
        <taxon>Hexapoda</taxon>
        <taxon>Insecta</taxon>
        <taxon>Pterygota</taxon>
        <taxon>Neoptera</taxon>
        <taxon>Endopterygota</taxon>
        <taxon>Coleoptera</taxon>
        <taxon>Polyphaga</taxon>
        <taxon>Cucujiformia</taxon>
        <taxon>Coccinelloidea</taxon>
        <taxon>Coccinellidae</taxon>
        <taxon>Epilachninae</taxon>
        <taxon>Epilachnini</taxon>
        <taxon>Henosepilachna</taxon>
    </lineage>
</organism>
<evidence type="ECO:0000313" key="2">
    <source>
        <dbReference type="Proteomes" id="UP001431783"/>
    </source>
</evidence>
<evidence type="ECO:0000313" key="1">
    <source>
        <dbReference type="EMBL" id="KAK9892075.1"/>
    </source>
</evidence>
<gene>
    <name evidence="1" type="ORF">WA026_018275</name>
</gene>
<keyword evidence="2" id="KW-1185">Reference proteome</keyword>
<dbReference type="AlphaFoldDB" id="A0AAW1VBK9"/>
<reference evidence="1 2" key="1">
    <citation type="submission" date="2023-03" db="EMBL/GenBank/DDBJ databases">
        <title>Genome insight into feeding habits of ladybird beetles.</title>
        <authorList>
            <person name="Li H.-S."/>
            <person name="Huang Y.-H."/>
            <person name="Pang H."/>
        </authorList>
    </citation>
    <scope>NUCLEOTIDE SEQUENCE [LARGE SCALE GENOMIC DNA]</scope>
    <source>
        <strain evidence="1">SYSU_2023b</strain>
        <tissue evidence="1">Whole body</tissue>
    </source>
</reference>
<comment type="caution">
    <text evidence="1">The sequence shown here is derived from an EMBL/GenBank/DDBJ whole genome shotgun (WGS) entry which is preliminary data.</text>
</comment>
<name>A0AAW1VBK9_9CUCU</name>